<protein>
    <submittedName>
        <fullName evidence="1">Uncharacterized protein</fullName>
    </submittedName>
</protein>
<keyword evidence="2" id="KW-1185">Reference proteome</keyword>
<accession>A0A5N6TSQ4</accession>
<proteinExistence type="predicted"/>
<organism evidence="1 2">
    <name type="scientific">Aspergillus avenaceus</name>
    <dbReference type="NCBI Taxonomy" id="36643"/>
    <lineage>
        <taxon>Eukaryota</taxon>
        <taxon>Fungi</taxon>
        <taxon>Dikarya</taxon>
        <taxon>Ascomycota</taxon>
        <taxon>Pezizomycotina</taxon>
        <taxon>Eurotiomycetes</taxon>
        <taxon>Eurotiomycetidae</taxon>
        <taxon>Eurotiales</taxon>
        <taxon>Aspergillaceae</taxon>
        <taxon>Aspergillus</taxon>
        <taxon>Aspergillus subgen. Circumdati</taxon>
    </lineage>
</organism>
<sequence length="79" mass="8676">MSDRRDSDSDNVTIEEATVGVKADVKTLQQLSSSGRAAQKKRDDNQARKGFMALDDAMERHLNEENEEIGDEAQGTAGH</sequence>
<dbReference type="AlphaFoldDB" id="A0A5N6TSQ4"/>
<evidence type="ECO:0000313" key="2">
    <source>
        <dbReference type="Proteomes" id="UP000325780"/>
    </source>
</evidence>
<evidence type="ECO:0000313" key="1">
    <source>
        <dbReference type="EMBL" id="KAE8149393.1"/>
    </source>
</evidence>
<name>A0A5N6TSQ4_ASPAV</name>
<dbReference type="EMBL" id="ML742124">
    <property type="protein sequence ID" value="KAE8149393.1"/>
    <property type="molecule type" value="Genomic_DNA"/>
</dbReference>
<dbReference type="Proteomes" id="UP000325780">
    <property type="component" value="Unassembled WGS sequence"/>
</dbReference>
<gene>
    <name evidence="1" type="ORF">BDV25DRAFT_2891</name>
</gene>
<dbReference type="OrthoDB" id="4507903at2759"/>
<reference evidence="1 2" key="1">
    <citation type="submission" date="2019-04" db="EMBL/GenBank/DDBJ databases">
        <title>Friends and foes A comparative genomics study of 23 Aspergillus species from section Flavi.</title>
        <authorList>
            <consortium name="DOE Joint Genome Institute"/>
            <person name="Kjaerbolling I."/>
            <person name="Vesth T."/>
            <person name="Frisvad J.C."/>
            <person name="Nybo J.L."/>
            <person name="Theobald S."/>
            <person name="Kildgaard S."/>
            <person name="Isbrandt T."/>
            <person name="Kuo A."/>
            <person name="Sato A."/>
            <person name="Lyhne E.K."/>
            <person name="Kogle M.E."/>
            <person name="Wiebenga A."/>
            <person name="Kun R.S."/>
            <person name="Lubbers R.J."/>
            <person name="Makela M.R."/>
            <person name="Barry K."/>
            <person name="Chovatia M."/>
            <person name="Clum A."/>
            <person name="Daum C."/>
            <person name="Haridas S."/>
            <person name="He G."/>
            <person name="LaButti K."/>
            <person name="Lipzen A."/>
            <person name="Mondo S."/>
            <person name="Riley R."/>
            <person name="Salamov A."/>
            <person name="Simmons B.A."/>
            <person name="Magnuson J.K."/>
            <person name="Henrissat B."/>
            <person name="Mortensen U.H."/>
            <person name="Larsen T.O."/>
            <person name="Devries R.P."/>
            <person name="Grigoriev I.V."/>
            <person name="Machida M."/>
            <person name="Baker S.E."/>
            <person name="Andersen M.R."/>
        </authorList>
    </citation>
    <scope>NUCLEOTIDE SEQUENCE [LARGE SCALE GENOMIC DNA]</scope>
    <source>
        <strain evidence="1 2">IBT 18842</strain>
    </source>
</reference>